<evidence type="ECO:0000256" key="2">
    <source>
        <dbReference type="SAM" id="Phobius"/>
    </source>
</evidence>
<protein>
    <recommendedName>
        <fullName evidence="5">Endoplasmic reticulum-based factor for assembly of V-ATPase</fullName>
    </recommendedName>
</protein>
<organism evidence="3 4">
    <name type="scientific">Coprinopsis marcescibilis</name>
    <name type="common">Agaric fungus</name>
    <name type="synonym">Psathyrella marcescibilis</name>
    <dbReference type="NCBI Taxonomy" id="230819"/>
    <lineage>
        <taxon>Eukaryota</taxon>
        <taxon>Fungi</taxon>
        <taxon>Dikarya</taxon>
        <taxon>Basidiomycota</taxon>
        <taxon>Agaricomycotina</taxon>
        <taxon>Agaricomycetes</taxon>
        <taxon>Agaricomycetidae</taxon>
        <taxon>Agaricales</taxon>
        <taxon>Agaricineae</taxon>
        <taxon>Psathyrellaceae</taxon>
        <taxon>Coprinopsis</taxon>
    </lineage>
</organism>
<gene>
    <name evidence="3" type="ORF">FA15DRAFT_674857</name>
</gene>
<dbReference type="Pfam" id="PF11712">
    <property type="entry name" value="Vma12"/>
    <property type="match status" value="1"/>
</dbReference>
<keyword evidence="2" id="KW-0472">Membrane</keyword>
<name>A0A5C3KFQ9_COPMA</name>
<dbReference type="AlphaFoldDB" id="A0A5C3KFQ9"/>
<dbReference type="EMBL" id="ML210366">
    <property type="protein sequence ID" value="TFK18979.1"/>
    <property type="molecule type" value="Genomic_DNA"/>
</dbReference>
<reference evidence="3 4" key="1">
    <citation type="journal article" date="2019" name="Nat. Ecol. Evol.">
        <title>Megaphylogeny resolves global patterns of mushroom evolution.</title>
        <authorList>
            <person name="Varga T."/>
            <person name="Krizsan K."/>
            <person name="Foldi C."/>
            <person name="Dima B."/>
            <person name="Sanchez-Garcia M."/>
            <person name="Sanchez-Ramirez S."/>
            <person name="Szollosi G.J."/>
            <person name="Szarkandi J.G."/>
            <person name="Papp V."/>
            <person name="Albert L."/>
            <person name="Andreopoulos W."/>
            <person name="Angelini C."/>
            <person name="Antonin V."/>
            <person name="Barry K.W."/>
            <person name="Bougher N.L."/>
            <person name="Buchanan P."/>
            <person name="Buyck B."/>
            <person name="Bense V."/>
            <person name="Catcheside P."/>
            <person name="Chovatia M."/>
            <person name="Cooper J."/>
            <person name="Damon W."/>
            <person name="Desjardin D."/>
            <person name="Finy P."/>
            <person name="Geml J."/>
            <person name="Haridas S."/>
            <person name="Hughes K."/>
            <person name="Justo A."/>
            <person name="Karasinski D."/>
            <person name="Kautmanova I."/>
            <person name="Kiss B."/>
            <person name="Kocsube S."/>
            <person name="Kotiranta H."/>
            <person name="LaButti K.M."/>
            <person name="Lechner B.E."/>
            <person name="Liimatainen K."/>
            <person name="Lipzen A."/>
            <person name="Lukacs Z."/>
            <person name="Mihaltcheva S."/>
            <person name="Morgado L.N."/>
            <person name="Niskanen T."/>
            <person name="Noordeloos M.E."/>
            <person name="Ohm R.A."/>
            <person name="Ortiz-Santana B."/>
            <person name="Ovrebo C."/>
            <person name="Racz N."/>
            <person name="Riley R."/>
            <person name="Savchenko A."/>
            <person name="Shiryaev A."/>
            <person name="Soop K."/>
            <person name="Spirin V."/>
            <person name="Szebenyi C."/>
            <person name="Tomsovsky M."/>
            <person name="Tulloss R.E."/>
            <person name="Uehling J."/>
            <person name="Grigoriev I.V."/>
            <person name="Vagvolgyi C."/>
            <person name="Papp T."/>
            <person name="Martin F.M."/>
            <person name="Miettinen O."/>
            <person name="Hibbett D.S."/>
            <person name="Nagy L.G."/>
        </authorList>
    </citation>
    <scope>NUCLEOTIDE SEQUENCE [LARGE SCALE GENOMIC DNA]</scope>
    <source>
        <strain evidence="3 4">CBS 121175</strain>
    </source>
</reference>
<evidence type="ECO:0000313" key="4">
    <source>
        <dbReference type="Proteomes" id="UP000307440"/>
    </source>
</evidence>
<proteinExistence type="predicted"/>
<dbReference type="GO" id="GO:0070072">
    <property type="term" value="P:vacuolar proton-transporting V-type ATPase complex assembly"/>
    <property type="evidence" value="ECO:0007669"/>
    <property type="project" value="InterPro"/>
</dbReference>
<dbReference type="InterPro" id="IPR021013">
    <property type="entry name" value="ATPase_Vma12"/>
</dbReference>
<dbReference type="OrthoDB" id="3193718at2759"/>
<keyword evidence="2" id="KW-0812">Transmembrane</keyword>
<evidence type="ECO:0008006" key="5">
    <source>
        <dbReference type="Google" id="ProtNLM"/>
    </source>
</evidence>
<evidence type="ECO:0000256" key="1">
    <source>
        <dbReference type="SAM" id="MobiDB-lite"/>
    </source>
</evidence>
<dbReference type="STRING" id="230819.A0A5C3KFQ9"/>
<dbReference type="Proteomes" id="UP000307440">
    <property type="component" value="Unassembled WGS sequence"/>
</dbReference>
<keyword evidence="2" id="KW-1133">Transmembrane helix</keyword>
<feature type="transmembrane region" description="Helical" evidence="2">
    <location>
        <begin position="152"/>
        <end position="173"/>
    </location>
</feature>
<accession>A0A5C3KFQ9</accession>
<feature type="region of interest" description="Disordered" evidence="1">
    <location>
        <begin position="184"/>
        <end position="235"/>
    </location>
</feature>
<evidence type="ECO:0000313" key="3">
    <source>
        <dbReference type="EMBL" id="TFK18979.1"/>
    </source>
</evidence>
<keyword evidence="4" id="KW-1185">Reference proteome</keyword>
<feature type="transmembrane region" description="Helical" evidence="2">
    <location>
        <begin position="120"/>
        <end position="140"/>
    </location>
</feature>
<sequence>MTSISTALELNVSLEQHLLQRLRSVQALLPAKLATETATYVVEESKPNIPHRLLREISQWSRSEAGAKALRSKSMDQGDFHMISLLAGTTTSPESKLGVYVPPKDPEEVAFDRAKERKAITALVNGLFSVFGAGFAAWWGADKTGWKDEWKVLFALLVGFVVASSEALLYVIWSSRNAKSDKLKGRRLVPPSRDKKLDGDVDGGMAQEEETNVILTSSTDVPPVQLRQRKDPTAQ</sequence>